<feature type="region of interest" description="Disordered" evidence="1">
    <location>
        <begin position="511"/>
        <end position="531"/>
    </location>
</feature>
<accession>A0AAV5GDQ2</accession>
<feature type="compositionally biased region" description="Low complexity" evidence="1">
    <location>
        <begin position="23"/>
        <end position="38"/>
    </location>
</feature>
<feature type="region of interest" description="Disordered" evidence="1">
    <location>
        <begin position="1"/>
        <end position="51"/>
    </location>
</feature>
<dbReference type="PANTHER" id="PTHR36050:SF1">
    <property type="entry name" value="O-FUCOSYLTRANSFERASE 30"/>
    <property type="match status" value="1"/>
</dbReference>
<evidence type="ECO:0000313" key="2">
    <source>
        <dbReference type="EMBL" id="GJN87780.1"/>
    </source>
</evidence>
<keyword evidence="3" id="KW-1185">Reference proteome</keyword>
<dbReference type="AlphaFoldDB" id="A0AAV5GDQ2"/>
<reference evidence="2 3" key="1">
    <citation type="submission" date="2021-12" db="EMBL/GenBank/DDBJ databases">
        <title>High titer production of polyol ester of fatty acids by Rhodotorula paludigena BS15 towards product separation-free biomass refinery.</title>
        <authorList>
            <person name="Mano J."/>
            <person name="Ono H."/>
            <person name="Tanaka T."/>
            <person name="Naito K."/>
            <person name="Sushida H."/>
            <person name="Ike M."/>
            <person name="Tokuyasu K."/>
            <person name="Kitaoka M."/>
        </authorList>
    </citation>
    <scope>NUCLEOTIDE SEQUENCE [LARGE SCALE GENOMIC DNA]</scope>
    <source>
        <strain evidence="2 3">BS15</strain>
    </source>
</reference>
<name>A0AAV5GDQ2_9BASI</name>
<sequence>MQRLPPPTLTVDTAPDHDRRHSLSTSTRTPSSPRQRLPGAPSPTHAADDDERWQLRSSKRNSAGAGLPLYSSAAGAPAGVAPRGGAGGVRALLGGRLRGGRARWMLLVAVVAGVLFWQSRGRGEIKEVVLDEPLVPPERAAPVHELAEEKQDAVTAQQEALPVPGQPKAPPPPAKAPPDTGPIDVVVRPEHLAAHTPADPAFAGRYLAYSPHSGYHNQRISLENALTLAYLLKRTLLLPPVWLGHAIPYISFSKLQRRLEMASKEGLEHCIEYGEGTTADPIPRECDGFWDWTLVDWSFLVNLDEAEKLVPIQRRWNMSMAWLEDELDLCVKPTRGGGHSDVYSLQDDVMYQYRFYDSRDDDDPLDKWTKRIDIDELRAETDAFELVHVGTMFGTNRMRVTLDEGYDARGAFRKAMVFRTELVDEVTAQVRDQLGGEGKYYGLHLRVGDGIFQKNARDNMRGVWDKLCIDKMKQEQDVCDEMRERSEQRRIRRRDLGLDALPAPEANSTLVKRANSRPQREGAYHHAPLPPLPKIRTLADSPISSALTCRGSLHTDARFLPFNAPVYIATDSKVPHDDPNLAVFFDSFPCTFVLGDFGSLPALGRLNRLRNKEDKTPLAQFLYPQLDAQIAAWGRGLVGTPQSTYSRFAIDVLHQVYHGWDIVERG</sequence>
<comment type="caution">
    <text evidence="2">The sequence shown here is derived from an EMBL/GenBank/DDBJ whole genome shotgun (WGS) entry which is preliminary data.</text>
</comment>
<dbReference type="Proteomes" id="UP001342314">
    <property type="component" value="Unassembled WGS sequence"/>
</dbReference>
<evidence type="ECO:0000256" key="1">
    <source>
        <dbReference type="SAM" id="MobiDB-lite"/>
    </source>
</evidence>
<feature type="region of interest" description="Disordered" evidence="1">
    <location>
        <begin position="145"/>
        <end position="181"/>
    </location>
</feature>
<gene>
    <name evidence="2" type="ORF">Rhopal_000735-T1</name>
</gene>
<dbReference type="EMBL" id="BQKY01000002">
    <property type="protein sequence ID" value="GJN87780.1"/>
    <property type="molecule type" value="Genomic_DNA"/>
</dbReference>
<evidence type="ECO:0008006" key="4">
    <source>
        <dbReference type="Google" id="ProtNLM"/>
    </source>
</evidence>
<proteinExistence type="predicted"/>
<feature type="compositionally biased region" description="Pro residues" evidence="1">
    <location>
        <begin position="164"/>
        <end position="180"/>
    </location>
</feature>
<organism evidence="2 3">
    <name type="scientific">Rhodotorula paludigena</name>
    <dbReference type="NCBI Taxonomy" id="86838"/>
    <lineage>
        <taxon>Eukaryota</taxon>
        <taxon>Fungi</taxon>
        <taxon>Dikarya</taxon>
        <taxon>Basidiomycota</taxon>
        <taxon>Pucciniomycotina</taxon>
        <taxon>Microbotryomycetes</taxon>
        <taxon>Sporidiobolales</taxon>
        <taxon>Sporidiobolaceae</taxon>
        <taxon>Rhodotorula</taxon>
    </lineage>
</organism>
<dbReference type="PANTHER" id="PTHR36050">
    <property type="entry name" value="O-FUCOSYLTRANSFERASE 30"/>
    <property type="match status" value="1"/>
</dbReference>
<evidence type="ECO:0000313" key="3">
    <source>
        <dbReference type="Proteomes" id="UP001342314"/>
    </source>
</evidence>
<protein>
    <recommendedName>
        <fullName evidence="4">CigA protein</fullName>
    </recommendedName>
</protein>